<comment type="caution">
    <text evidence="3">The sequence shown here is derived from an EMBL/GenBank/DDBJ whole genome shotgun (WGS) entry which is preliminary data.</text>
</comment>
<keyword evidence="4" id="KW-1185">Reference proteome</keyword>
<dbReference type="OrthoDB" id="442992at2759"/>
<reference evidence="3" key="1">
    <citation type="submission" date="2021-02" db="EMBL/GenBank/DDBJ databases">
        <authorList>
            <person name="Dougan E. K."/>
            <person name="Rhodes N."/>
            <person name="Thang M."/>
            <person name="Chan C."/>
        </authorList>
    </citation>
    <scope>NUCLEOTIDE SEQUENCE</scope>
</reference>
<organism evidence="3 4">
    <name type="scientific">Symbiodinium natans</name>
    <dbReference type="NCBI Taxonomy" id="878477"/>
    <lineage>
        <taxon>Eukaryota</taxon>
        <taxon>Sar</taxon>
        <taxon>Alveolata</taxon>
        <taxon>Dinophyceae</taxon>
        <taxon>Suessiales</taxon>
        <taxon>Symbiodiniaceae</taxon>
        <taxon>Symbiodinium</taxon>
    </lineage>
</organism>
<feature type="compositionally biased region" description="Acidic residues" evidence="1">
    <location>
        <begin position="130"/>
        <end position="149"/>
    </location>
</feature>
<dbReference type="AlphaFoldDB" id="A0A812V2Z1"/>
<proteinExistence type="predicted"/>
<gene>
    <name evidence="3" type="ORF">SNAT2548_LOCUS34089</name>
</gene>
<protein>
    <submittedName>
        <fullName evidence="3">Uncharacterized protein</fullName>
    </submittedName>
</protein>
<feature type="compositionally biased region" description="Basic and acidic residues" evidence="1">
    <location>
        <begin position="69"/>
        <end position="97"/>
    </location>
</feature>
<sequence length="210" mass="22603">MFRFLVVLSLLGLGSSLVLTDKTQPAVNASKTDETVALASEETVGVDNPEPIKKTAEELAEDKAELAQIEKQDKEGNLLSESDRKGLEETLKDEKVTAKSGSESDEEADEPEDESSPEIMAQEKVAAAAEEADSDEGPDSVPEAEDESEPSQAYFFDSDIAATLLHVSRASQKLDILSAVAEAMKRPAAKAESKAKRARHTDHITDITDT</sequence>
<accession>A0A812V2Z1</accession>
<feature type="region of interest" description="Disordered" evidence="1">
    <location>
        <begin position="187"/>
        <end position="210"/>
    </location>
</feature>
<name>A0A812V2Z1_9DINO</name>
<evidence type="ECO:0000313" key="3">
    <source>
        <dbReference type="EMBL" id="CAE7599187.1"/>
    </source>
</evidence>
<feature type="compositionally biased region" description="Acidic residues" evidence="1">
    <location>
        <begin position="103"/>
        <end position="116"/>
    </location>
</feature>
<evidence type="ECO:0000313" key="4">
    <source>
        <dbReference type="Proteomes" id="UP000604046"/>
    </source>
</evidence>
<feature type="chain" id="PRO_5032543241" evidence="2">
    <location>
        <begin position="21"/>
        <end position="210"/>
    </location>
</feature>
<dbReference type="Proteomes" id="UP000604046">
    <property type="component" value="Unassembled WGS sequence"/>
</dbReference>
<dbReference type="EMBL" id="CAJNDS010002793">
    <property type="protein sequence ID" value="CAE7599187.1"/>
    <property type="molecule type" value="Genomic_DNA"/>
</dbReference>
<evidence type="ECO:0000256" key="2">
    <source>
        <dbReference type="SAM" id="SignalP"/>
    </source>
</evidence>
<feature type="signal peptide" evidence="2">
    <location>
        <begin position="1"/>
        <end position="20"/>
    </location>
</feature>
<feature type="region of interest" description="Disordered" evidence="1">
    <location>
        <begin position="69"/>
        <end position="152"/>
    </location>
</feature>
<evidence type="ECO:0000256" key="1">
    <source>
        <dbReference type="SAM" id="MobiDB-lite"/>
    </source>
</evidence>
<keyword evidence="2" id="KW-0732">Signal</keyword>